<organism evidence="1 2">
    <name type="scientific">Pseudonaja textilis</name>
    <name type="common">Eastern brown snake</name>
    <dbReference type="NCBI Taxonomy" id="8673"/>
    <lineage>
        <taxon>Eukaryota</taxon>
        <taxon>Metazoa</taxon>
        <taxon>Chordata</taxon>
        <taxon>Craniata</taxon>
        <taxon>Vertebrata</taxon>
        <taxon>Euteleostomi</taxon>
        <taxon>Lepidosauria</taxon>
        <taxon>Squamata</taxon>
        <taxon>Bifurcata</taxon>
        <taxon>Unidentata</taxon>
        <taxon>Episquamata</taxon>
        <taxon>Toxicofera</taxon>
        <taxon>Serpentes</taxon>
        <taxon>Colubroidea</taxon>
        <taxon>Elapidae</taxon>
        <taxon>Hydrophiinae</taxon>
        <taxon>Pseudonaja</taxon>
    </lineage>
</organism>
<dbReference type="Ensembl" id="ENSPTXT00000017824.1">
    <property type="protein sequence ID" value="ENSPTXP00000017300.1"/>
    <property type="gene ID" value="ENSPTXG00000011910.1"/>
</dbReference>
<name>A0A670YZZ4_PSETE</name>
<accession>A0A670YZZ4</accession>
<sequence length="154" mass="17147">SRVNFRLHLTSLQLLSFNKSSFRNANCFPELCFLENVAEANASGGSTLLNLDLFRPMDLFRLYLGSSTTTTIPGIDPELYVLTTSKVETSKTTSKLTDAFAKLIKPTKEEQLSNKAASDLSFRHAKVLMFPSTLILSTVCQDCTFFENILFSVC</sequence>
<dbReference type="Proteomes" id="UP000472273">
    <property type="component" value="Unplaced"/>
</dbReference>
<evidence type="ECO:0000313" key="2">
    <source>
        <dbReference type="Proteomes" id="UP000472273"/>
    </source>
</evidence>
<reference evidence="1" key="2">
    <citation type="submission" date="2025-09" db="UniProtKB">
        <authorList>
            <consortium name="Ensembl"/>
        </authorList>
    </citation>
    <scope>IDENTIFICATION</scope>
</reference>
<protein>
    <submittedName>
        <fullName evidence="1">Uncharacterized protein</fullName>
    </submittedName>
</protein>
<proteinExistence type="predicted"/>
<keyword evidence="2" id="KW-1185">Reference proteome</keyword>
<dbReference type="AlphaFoldDB" id="A0A670YZZ4"/>
<reference evidence="1" key="1">
    <citation type="submission" date="2025-08" db="UniProtKB">
        <authorList>
            <consortium name="Ensembl"/>
        </authorList>
    </citation>
    <scope>IDENTIFICATION</scope>
</reference>
<evidence type="ECO:0000313" key="1">
    <source>
        <dbReference type="Ensembl" id="ENSPTXP00000017300.1"/>
    </source>
</evidence>